<dbReference type="GO" id="GO:0016491">
    <property type="term" value="F:oxidoreductase activity"/>
    <property type="evidence" value="ECO:0007669"/>
    <property type="project" value="UniProtKB-KW"/>
</dbReference>
<keyword evidence="4" id="KW-0812">Transmembrane</keyword>
<evidence type="ECO:0000256" key="3">
    <source>
        <dbReference type="ARBA" id="ARBA00035112"/>
    </source>
</evidence>
<evidence type="ECO:0008006" key="7">
    <source>
        <dbReference type="Google" id="ProtNLM"/>
    </source>
</evidence>
<comment type="pathway">
    <text evidence="1">Mycotoxin biosynthesis.</text>
</comment>
<evidence type="ECO:0000256" key="1">
    <source>
        <dbReference type="ARBA" id="ARBA00004685"/>
    </source>
</evidence>
<proteinExistence type="inferred from homology"/>
<protein>
    <recommendedName>
        <fullName evidence="7">Oxidase ustYa</fullName>
    </recommendedName>
</protein>
<comment type="similarity">
    <text evidence="3">Belongs to the ustYa family.</text>
</comment>
<dbReference type="EMBL" id="MU002095">
    <property type="protein sequence ID" value="KAF2790083.1"/>
    <property type="molecule type" value="Genomic_DNA"/>
</dbReference>
<evidence type="ECO:0000256" key="4">
    <source>
        <dbReference type="SAM" id="Phobius"/>
    </source>
</evidence>
<feature type="transmembrane region" description="Helical" evidence="4">
    <location>
        <begin position="32"/>
        <end position="51"/>
    </location>
</feature>
<reference evidence="5" key="1">
    <citation type="journal article" date="2020" name="Stud. Mycol.">
        <title>101 Dothideomycetes genomes: a test case for predicting lifestyles and emergence of pathogens.</title>
        <authorList>
            <person name="Haridas S."/>
            <person name="Albert R."/>
            <person name="Binder M."/>
            <person name="Bloem J."/>
            <person name="Labutti K."/>
            <person name="Salamov A."/>
            <person name="Andreopoulos B."/>
            <person name="Baker S."/>
            <person name="Barry K."/>
            <person name="Bills G."/>
            <person name="Bluhm B."/>
            <person name="Cannon C."/>
            <person name="Castanera R."/>
            <person name="Culley D."/>
            <person name="Daum C."/>
            <person name="Ezra D."/>
            <person name="Gonzalez J."/>
            <person name="Henrissat B."/>
            <person name="Kuo A."/>
            <person name="Liang C."/>
            <person name="Lipzen A."/>
            <person name="Lutzoni F."/>
            <person name="Magnuson J."/>
            <person name="Mondo S."/>
            <person name="Nolan M."/>
            <person name="Ohm R."/>
            <person name="Pangilinan J."/>
            <person name="Park H.-J."/>
            <person name="Ramirez L."/>
            <person name="Alfaro M."/>
            <person name="Sun H."/>
            <person name="Tritt A."/>
            <person name="Yoshinaga Y."/>
            <person name="Zwiers L.-H."/>
            <person name="Turgeon B."/>
            <person name="Goodwin S."/>
            <person name="Spatafora J."/>
            <person name="Crous P."/>
            <person name="Grigoriev I."/>
        </authorList>
    </citation>
    <scope>NUCLEOTIDE SEQUENCE</scope>
    <source>
        <strain evidence="5">CBS 109.77</strain>
    </source>
</reference>
<gene>
    <name evidence="5" type="ORF">K505DRAFT_312041</name>
</gene>
<organism evidence="5 6">
    <name type="scientific">Melanomma pulvis-pyrius CBS 109.77</name>
    <dbReference type="NCBI Taxonomy" id="1314802"/>
    <lineage>
        <taxon>Eukaryota</taxon>
        <taxon>Fungi</taxon>
        <taxon>Dikarya</taxon>
        <taxon>Ascomycota</taxon>
        <taxon>Pezizomycotina</taxon>
        <taxon>Dothideomycetes</taxon>
        <taxon>Pleosporomycetidae</taxon>
        <taxon>Pleosporales</taxon>
        <taxon>Melanommataceae</taxon>
        <taxon>Melanomma</taxon>
    </lineage>
</organism>
<dbReference type="InterPro" id="IPR021765">
    <property type="entry name" value="UstYa-like"/>
</dbReference>
<dbReference type="PANTHER" id="PTHR33365">
    <property type="entry name" value="YALI0B05434P"/>
    <property type="match status" value="1"/>
</dbReference>
<name>A0A6A6X1T1_9PLEO</name>
<dbReference type="Pfam" id="PF11807">
    <property type="entry name" value="UstYa"/>
    <property type="match status" value="1"/>
</dbReference>
<keyword evidence="4" id="KW-0472">Membrane</keyword>
<dbReference type="OrthoDB" id="3687641at2759"/>
<keyword evidence="6" id="KW-1185">Reference proteome</keyword>
<accession>A0A6A6X1T1</accession>
<dbReference type="PANTHER" id="PTHR33365:SF11">
    <property type="entry name" value="TAT PATHWAY SIGNAL SEQUENCE"/>
    <property type="match status" value="1"/>
</dbReference>
<sequence>MVSFYALLDSHRYEKLDQPGQARSAGRSVSHLFLLISTAIIFSVVGFLSGYNMRIQHESYGTVHVKSTQLSFAYNQTFTLPPTNLTNAAWDAIFPTGAGFVVHPTLSPNNTSGIAVFHQLHCLNQLRAGYYSSNRTLVLEEDDSAHPHGPAHTRHCFDYLRQSLMCAADSNLEPVIPELGGITGWGNTRTCRDFGQLAEWATKWKAGQEQGAGLGV</sequence>
<dbReference type="GO" id="GO:0043386">
    <property type="term" value="P:mycotoxin biosynthetic process"/>
    <property type="evidence" value="ECO:0007669"/>
    <property type="project" value="InterPro"/>
</dbReference>
<keyword evidence="2" id="KW-0560">Oxidoreductase</keyword>
<keyword evidence="4" id="KW-1133">Transmembrane helix</keyword>
<evidence type="ECO:0000313" key="5">
    <source>
        <dbReference type="EMBL" id="KAF2790083.1"/>
    </source>
</evidence>
<evidence type="ECO:0000313" key="6">
    <source>
        <dbReference type="Proteomes" id="UP000799757"/>
    </source>
</evidence>
<dbReference type="Proteomes" id="UP000799757">
    <property type="component" value="Unassembled WGS sequence"/>
</dbReference>
<dbReference type="AlphaFoldDB" id="A0A6A6X1T1"/>
<evidence type="ECO:0000256" key="2">
    <source>
        <dbReference type="ARBA" id="ARBA00023002"/>
    </source>
</evidence>